<dbReference type="SUPFAM" id="SSF54791">
    <property type="entry name" value="Eukaryotic type KH-domain (KH-domain type I)"/>
    <property type="match status" value="2"/>
</dbReference>
<dbReference type="InterPro" id="IPR004087">
    <property type="entry name" value="KH_dom"/>
</dbReference>
<dbReference type="EMBL" id="CAEY01001126">
    <property type="status" value="NOT_ANNOTATED_CDS"/>
    <property type="molecule type" value="Genomic_DNA"/>
</dbReference>
<dbReference type="SMART" id="SM00333">
    <property type="entry name" value="TUDOR"/>
    <property type="match status" value="1"/>
</dbReference>
<dbReference type="OrthoDB" id="9995375at2759"/>
<dbReference type="SMART" id="SM00322">
    <property type="entry name" value="KH"/>
    <property type="match status" value="2"/>
</dbReference>
<dbReference type="CDD" id="cd00105">
    <property type="entry name" value="KH-I"/>
    <property type="match status" value="1"/>
</dbReference>
<evidence type="ECO:0000313" key="3">
    <source>
        <dbReference type="EnsemblMetazoa" id="tetur03g05290.1"/>
    </source>
</evidence>
<dbReference type="EnsemblMetazoa" id="tetur03g05290.1">
    <property type="protein sequence ID" value="tetur03g05290.1"/>
    <property type="gene ID" value="tetur03g05290"/>
</dbReference>
<feature type="domain" description="Tudor" evidence="2">
    <location>
        <begin position="303"/>
        <end position="368"/>
    </location>
</feature>
<reference evidence="3" key="2">
    <citation type="submission" date="2015-06" db="UniProtKB">
        <authorList>
            <consortium name="EnsemblMetazoa"/>
        </authorList>
    </citation>
    <scope>IDENTIFICATION</scope>
</reference>
<proteinExistence type="predicted"/>
<dbReference type="GO" id="GO:0003723">
    <property type="term" value="F:RNA binding"/>
    <property type="evidence" value="ECO:0007669"/>
    <property type="project" value="UniProtKB-UniRule"/>
</dbReference>
<evidence type="ECO:0000259" key="2">
    <source>
        <dbReference type="PROSITE" id="PS50304"/>
    </source>
</evidence>
<gene>
    <name evidence="3" type="primary">107359193</name>
</gene>
<dbReference type="InterPro" id="IPR050621">
    <property type="entry name" value="Tudor_domain_containing"/>
</dbReference>
<dbReference type="OMA" id="NMVQEMT"/>
<sequence>MFRPEKQVSIGLIVGLGAAASAALAALYVLYKKDDENFELDPRLEVTTSSFHTIRSTTIHKNVPKEATGAVIGKGGEVIKLVQRETNTKITFSNGHPNEDVDRIIAIKGSPTGVLEADEMIDQIIASALSCINKRIYIDASEVGLVIGKGGSTIKSISEESGAKVNIPKHVRKGNTGLVPVEIRGEAANVETAIKMIDDKLRNSRFGKYVYRPPRNQSNGHSYISFIPSHYNIHELTSTVMFEKLESNLDNGCIDVYVSSVQNPSKFYVQPCGSNSAELDRLMVEMTDFYERSDNRLKAKLNSIKVGDIAAAPLRGDEHYYRVKIITYEDTPSITDETEVSVFYLDFGNEAIVQRNELLVLHEDFLFKLPFQAIECSLSGVLPVADSDWSKDAIDYFKKHTRATLWEKVFAKPVKATTVDKEPRQKYLVELIDLKGDTDLNIAQDLIEKGFAISTDS</sequence>
<dbReference type="InterPro" id="IPR036612">
    <property type="entry name" value="KH_dom_type_1_sf"/>
</dbReference>
<dbReference type="KEGG" id="tut:107359193"/>
<dbReference type="PROSITE" id="PS50084">
    <property type="entry name" value="KH_TYPE_1"/>
    <property type="match status" value="2"/>
</dbReference>
<dbReference type="Pfam" id="PF00567">
    <property type="entry name" value="TUDOR"/>
    <property type="match status" value="1"/>
</dbReference>
<dbReference type="GO" id="GO:0034587">
    <property type="term" value="P:piRNA processing"/>
    <property type="evidence" value="ECO:0007669"/>
    <property type="project" value="TreeGrafter"/>
</dbReference>
<dbReference type="Gene3D" id="2.40.50.90">
    <property type="match status" value="1"/>
</dbReference>
<dbReference type="Gene3D" id="3.30.1370.10">
    <property type="entry name" value="K Homology domain, type 1"/>
    <property type="match status" value="2"/>
</dbReference>
<protein>
    <recommendedName>
        <fullName evidence="2">Tudor domain-containing protein</fullName>
    </recommendedName>
</protein>
<dbReference type="GO" id="GO:0005739">
    <property type="term" value="C:mitochondrion"/>
    <property type="evidence" value="ECO:0007669"/>
    <property type="project" value="UniProtKB-ARBA"/>
</dbReference>
<reference evidence="4" key="1">
    <citation type="submission" date="2011-08" db="EMBL/GenBank/DDBJ databases">
        <authorList>
            <person name="Rombauts S."/>
        </authorList>
    </citation>
    <scope>NUCLEOTIDE SEQUENCE</scope>
    <source>
        <strain evidence="4">London</strain>
    </source>
</reference>
<dbReference type="SUPFAM" id="SSF63748">
    <property type="entry name" value="Tudor/PWWP/MBT"/>
    <property type="match status" value="1"/>
</dbReference>
<dbReference type="Gene3D" id="2.30.30.140">
    <property type="match status" value="1"/>
</dbReference>
<keyword evidence="1" id="KW-0694">RNA-binding</keyword>
<evidence type="ECO:0000256" key="1">
    <source>
        <dbReference type="PROSITE-ProRule" id="PRU00117"/>
    </source>
</evidence>
<dbReference type="PROSITE" id="PS50304">
    <property type="entry name" value="TUDOR"/>
    <property type="match status" value="1"/>
</dbReference>
<dbReference type="eggNOG" id="KOG2279">
    <property type="taxonomic scope" value="Eukaryota"/>
</dbReference>
<dbReference type="Proteomes" id="UP000015104">
    <property type="component" value="Unassembled WGS sequence"/>
</dbReference>
<organism evidence="3 4">
    <name type="scientific">Tetranychus urticae</name>
    <name type="common">Two-spotted spider mite</name>
    <dbReference type="NCBI Taxonomy" id="32264"/>
    <lineage>
        <taxon>Eukaryota</taxon>
        <taxon>Metazoa</taxon>
        <taxon>Ecdysozoa</taxon>
        <taxon>Arthropoda</taxon>
        <taxon>Chelicerata</taxon>
        <taxon>Arachnida</taxon>
        <taxon>Acari</taxon>
        <taxon>Acariformes</taxon>
        <taxon>Trombidiformes</taxon>
        <taxon>Prostigmata</taxon>
        <taxon>Eleutherengona</taxon>
        <taxon>Raphignathae</taxon>
        <taxon>Tetranychoidea</taxon>
        <taxon>Tetranychidae</taxon>
        <taxon>Tetranychus</taxon>
    </lineage>
</organism>
<dbReference type="PANTHER" id="PTHR22948">
    <property type="entry name" value="TUDOR DOMAIN CONTAINING PROTEIN"/>
    <property type="match status" value="1"/>
</dbReference>
<dbReference type="GO" id="GO:0007283">
    <property type="term" value="P:spermatogenesis"/>
    <property type="evidence" value="ECO:0007669"/>
    <property type="project" value="TreeGrafter"/>
</dbReference>
<dbReference type="Pfam" id="PF00013">
    <property type="entry name" value="KH_1"/>
    <property type="match status" value="2"/>
</dbReference>
<dbReference type="AlphaFoldDB" id="T1JZU6"/>
<dbReference type="InterPro" id="IPR035437">
    <property type="entry name" value="SNase_OB-fold_sf"/>
</dbReference>
<dbReference type="HOGENOM" id="CLU_023629_0_0_1"/>
<dbReference type="GO" id="GO:0043186">
    <property type="term" value="C:P granule"/>
    <property type="evidence" value="ECO:0007669"/>
    <property type="project" value="TreeGrafter"/>
</dbReference>
<dbReference type="PANTHER" id="PTHR22948:SF29">
    <property type="entry name" value="FI02030P-RELATED"/>
    <property type="match status" value="1"/>
</dbReference>
<name>T1JZU6_TETUR</name>
<evidence type="ECO:0000313" key="4">
    <source>
        <dbReference type="Proteomes" id="UP000015104"/>
    </source>
</evidence>
<dbReference type="GO" id="GO:0030719">
    <property type="term" value="P:P granule organization"/>
    <property type="evidence" value="ECO:0007669"/>
    <property type="project" value="TreeGrafter"/>
</dbReference>
<dbReference type="STRING" id="32264.T1JZU6"/>
<dbReference type="InterPro" id="IPR004088">
    <property type="entry name" value="KH_dom_type_1"/>
</dbReference>
<keyword evidence="4" id="KW-1185">Reference proteome</keyword>
<dbReference type="InterPro" id="IPR002999">
    <property type="entry name" value="Tudor"/>
</dbReference>
<accession>T1JZU6</accession>